<dbReference type="AlphaFoldDB" id="A0A1H4G6L7"/>
<proteinExistence type="inferred from homology"/>
<comment type="function">
    <text evidence="4">Removes the formyl group from the N-terminal Met of newly synthesized proteins. Requires at least a dipeptide for an efficient rate of reaction. N-terminal L-methionine is a prerequisite for activity but the enzyme has broad specificity at other positions.</text>
</comment>
<reference evidence="6" key="1">
    <citation type="submission" date="2016-10" db="EMBL/GenBank/DDBJ databases">
        <authorList>
            <person name="Varghese N."/>
            <person name="Submissions S."/>
        </authorList>
    </citation>
    <scope>NUCLEOTIDE SEQUENCE [LARGE SCALE GENOMIC DNA]</scope>
    <source>
        <strain evidence="6">DSM 23920</strain>
    </source>
</reference>
<dbReference type="PRINTS" id="PR01576">
    <property type="entry name" value="PDEFORMYLASE"/>
</dbReference>
<dbReference type="Pfam" id="PF01327">
    <property type="entry name" value="Pep_deformylase"/>
    <property type="match status" value="1"/>
</dbReference>
<dbReference type="Gene3D" id="3.90.45.10">
    <property type="entry name" value="Peptide deformylase"/>
    <property type="match status" value="1"/>
</dbReference>
<dbReference type="EC" id="3.5.1.88" evidence="4"/>
<dbReference type="HAMAP" id="MF_00163">
    <property type="entry name" value="Pep_deformylase"/>
    <property type="match status" value="1"/>
</dbReference>
<dbReference type="OrthoDB" id="9784988at2"/>
<dbReference type="EMBL" id="FNRL01000033">
    <property type="protein sequence ID" value="SEB05235.1"/>
    <property type="molecule type" value="Genomic_DNA"/>
</dbReference>
<dbReference type="PANTHER" id="PTHR10458">
    <property type="entry name" value="PEPTIDE DEFORMYLASE"/>
    <property type="match status" value="1"/>
</dbReference>
<accession>A0A1H4G6L7</accession>
<feature type="binding site" evidence="4">
    <location>
        <position position="88"/>
    </location>
    <ligand>
        <name>Fe cation</name>
        <dbReference type="ChEBI" id="CHEBI:24875"/>
    </ligand>
</feature>
<dbReference type="STRING" id="408074.SAMN05660909_04995"/>
<dbReference type="GO" id="GO:0042586">
    <property type="term" value="F:peptide deformylase activity"/>
    <property type="evidence" value="ECO:0007669"/>
    <property type="project" value="UniProtKB-UniRule"/>
</dbReference>
<dbReference type="RefSeq" id="WP_089765246.1">
    <property type="nucleotide sequence ID" value="NZ_BKAT01000054.1"/>
</dbReference>
<keyword evidence="2 4" id="KW-0479">Metal-binding</keyword>
<name>A0A1H4G6L7_9BACT</name>
<evidence type="ECO:0000256" key="3">
    <source>
        <dbReference type="ARBA" id="ARBA00022801"/>
    </source>
</evidence>
<evidence type="ECO:0000256" key="1">
    <source>
        <dbReference type="ARBA" id="ARBA00010759"/>
    </source>
</evidence>
<comment type="catalytic activity">
    <reaction evidence="4">
        <text>N-terminal N-formyl-L-methionyl-[peptide] + H2O = N-terminal L-methionyl-[peptide] + formate</text>
        <dbReference type="Rhea" id="RHEA:24420"/>
        <dbReference type="Rhea" id="RHEA-COMP:10639"/>
        <dbReference type="Rhea" id="RHEA-COMP:10640"/>
        <dbReference type="ChEBI" id="CHEBI:15377"/>
        <dbReference type="ChEBI" id="CHEBI:15740"/>
        <dbReference type="ChEBI" id="CHEBI:49298"/>
        <dbReference type="ChEBI" id="CHEBI:64731"/>
        <dbReference type="EC" id="3.5.1.88"/>
    </reaction>
</comment>
<dbReference type="GO" id="GO:0006412">
    <property type="term" value="P:translation"/>
    <property type="evidence" value="ECO:0007669"/>
    <property type="project" value="UniProtKB-UniRule"/>
</dbReference>
<dbReference type="CDD" id="cd00487">
    <property type="entry name" value="Pep_deformylase"/>
    <property type="match status" value="1"/>
</dbReference>
<dbReference type="InterPro" id="IPR023635">
    <property type="entry name" value="Peptide_deformylase"/>
</dbReference>
<dbReference type="NCBIfam" id="NF001159">
    <property type="entry name" value="PRK00150.1-3"/>
    <property type="match status" value="1"/>
</dbReference>
<evidence type="ECO:0000313" key="5">
    <source>
        <dbReference type="EMBL" id="SEB05235.1"/>
    </source>
</evidence>
<dbReference type="SUPFAM" id="SSF56420">
    <property type="entry name" value="Peptide deformylase"/>
    <property type="match status" value="1"/>
</dbReference>
<dbReference type="GO" id="GO:0046872">
    <property type="term" value="F:metal ion binding"/>
    <property type="evidence" value="ECO:0007669"/>
    <property type="project" value="UniProtKB-KW"/>
</dbReference>
<organism evidence="5 6">
    <name type="scientific">Chitinophaga terrae</name>
    <name type="common">ex Kim and Jung 2007</name>
    <dbReference type="NCBI Taxonomy" id="408074"/>
    <lineage>
        <taxon>Bacteria</taxon>
        <taxon>Pseudomonadati</taxon>
        <taxon>Bacteroidota</taxon>
        <taxon>Chitinophagia</taxon>
        <taxon>Chitinophagales</taxon>
        <taxon>Chitinophagaceae</taxon>
        <taxon>Chitinophaga</taxon>
    </lineage>
</organism>
<evidence type="ECO:0000256" key="4">
    <source>
        <dbReference type="HAMAP-Rule" id="MF_00163"/>
    </source>
</evidence>
<dbReference type="NCBIfam" id="TIGR00079">
    <property type="entry name" value="pept_deformyl"/>
    <property type="match status" value="1"/>
</dbReference>
<dbReference type="InterPro" id="IPR036821">
    <property type="entry name" value="Peptide_deformylase_sf"/>
</dbReference>
<feature type="binding site" evidence="4">
    <location>
        <position position="130"/>
    </location>
    <ligand>
        <name>Fe cation</name>
        <dbReference type="ChEBI" id="CHEBI:24875"/>
    </ligand>
</feature>
<gene>
    <name evidence="4" type="primary">def</name>
    <name evidence="5" type="ORF">SAMN05660909_04995</name>
</gene>
<keyword evidence="4" id="KW-0648">Protein biosynthesis</keyword>
<comment type="similarity">
    <text evidence="1 4">Belongs to the polypeptide deformylase family.</text>
</comment>
<feature type="binding site" evidence="4">
    <location>
        <position position="134"/>
    </location>
    <ligand>
        <name>Fe cation</name>
        <dbReference type="ChEBI" id="CHEBI:24875"/>
    </ligand>
</feature>
<feature type="active site" evidence="4">
    <location>
        <position position="131"/>
    </location>
</feature>
<dbReference type="PANTHER" id="PTHR10458:SF22">
    <property type="entry name" value="PEPTIDE DEFORMYLASE"/>
    <property type="match status" value="1"/>
</dbReference>
<protein>
    <recommendedName>
        <fullName evidence="4">Peptide deformylase</fullName>
        <shortName evidence="4">PDF</shortName>
        <ecNumber evidence="4">3.5.1.88</ecNumber>
    </recommendedName>
    <alternativeName>
        <fullName evidence="4">Polypeptide deformylase</fullName>
    </alternativeName>
</protein>
<evidence type="ECO:0000256" key="2">
    <source>
        <dbReference type="ARBA" id="ARBA00022723"/>
    </source>
</evidence>
<keyword evidence="6" id="KW-1185">Reference proteome</keyword>
<keyword evidence="4" id="KW-0408">Iron</keyword>
<keyword evidence="3 4" id="KW-0378">Hydrolase</keyword>
<evidence type="ECO:0000313" key="6">
    <source>
        <dbReference type="Proteomes" id="UP000199656"/>
    </source>
</evidence>
<sequence>MILPIVGYGADVLRKVGAPVERTTAGLQQLIEDMRATLINARGAGLAAPQVNRSLQLFLIETPDHTGVFINPRILHYSADLVTDSEGCLSIPGITQQVSRSNTVQVTWQDEAFHEHSGTFHGETARAIQHEYDHLQGKLYLDRISALQRQLLKNKLQSVLKRKVKAPYPMVWA</sequence>
<dbReference type="PIRSF" id="PIRSF004749">
    <property type="entry name" value="Pep_def"/>
    <property type="match status" value="1"/>
</dbReference>
<dbReference type="Proteomes" id="UP000199656">
    <property type="component" value="Unassembled WGS sequence"/>
</dbReference>
<comment type="cofactor">
    <cofactor evidence="4">
        <name>Fe(2+)</name>
        <dbReference type="ChEBI" id="CHEBI:29033"/>
    </cofactor>
    <text evidence="4">Binds 1 Fe(2+) ion.</text>
</comment>